<accession>A0ABP0EDW1</accession>
<dbReference type="SUPFAM" id="SSF48403">
    <property type="entry name" value="Ankyrin repeat"/>
    <property type="match status" value="1"/>
</dbReference>
<evidence type="ECO:0000259" key="2">
    <source>
        <dbReference type="PROSITE" id="PS51205"/>
    </source>
</evidence>
<name>A0ABP0EDW1_9ASCO</name>
<reference evidence="3 4" key="1">
    <citation type="submission" date="2024-01" db="EMBL/GenBank/DDBJ databases">
        <authorList>
            <consortium name="Genoscope - CEA"/>
            <person name="William W."/>
        </authorList>
    </citation>
    <scope>NUCLEOTIDE SEQUENCE [LARGE SCALE GENOMIC DNA]</scope>
    <source>
        <strain evidence="3 4">29B2s-10</strain>
    </source>
</reference>
<dbReference type="InterPro" id="IPR051248">
    <property type="entry name" value="UPF0507/Ank_repeat_27"/>
</dbReference>
<keyword evidence="4" id="KW-1185">Reference proteome</keyword>
<dbReference type="EMBL" id="OZ004256">
    <property type="protein sequence ID" value="CAK7904447.1"/>
    <property type="molecule type" value="Genomic_DNA"/>
</dbReference>
<dbReference type="InterPro" id="IPR003123">
    <property type="entry name" value="VPS9"/>
</dbReference>
<dbReference type="Gene3D" id="1.20.1050.80">
    <property type="entry name" value="VPS9 domain"/>
    <property type="match status" value="1"/>
</dbReference>
<evidence type="ECO:0000256" key="1">
    <source>
        <dbReference type="ARBA" id="ARBA00007428"/>
    </source>
</evidence>
<dbReference type="InterPro" id="IPR036770">
    <property type="entry name" value="Ankyrin_rpt-contain_sf"/>
</dbReference>
<proteinExistence type="inferred from homology"/>
<organism evidence="3 4">
    <name type="scientific">[Candida] anglica</name>
    <dbReference type="NCBI Taxonomy" id="148631"/>
    <lineage>
        <taxon>Eukaryota</taxon>
        <taxon>Fungi</taxon>
        <taxon>Dikarya</taxon>
        <taxon>Ascomycota</taxon>
        <taxon>Saccharomycotina</taxon>
        <taxon>Pichiomycetes</taxon>
        <taxon>Debaryomycetaceae</taxon>
        <taxon>Kurtzmaniella</taxon>
    </lineage>
</organism>
<dbReference type="Proteomes" id="UP001497600">
    <property type="component" value="Chromosome D"/>
</dbReference>
<dbReference type="SUPFAM" id="SSF109993">
    <property type="entry name" value="VPS9 domain"/>
    <property type="match status" value="1"/>
</dbReference>
<dbReference type="PANTHER" id="PTHR24170">
    <property type="entry name" value="ANKYRIN REPEAT DOMAIN-CONTAINING PROTEIN 27"/>
    <property type="match status" value="1"/>
</dbReference>
<dbReference type="Pfam" id="PF02204">
    <property type="entry name" value="VPS9"/>
    <property type="match status" value="1"/>
</dbReference>
<sequence length="1221" mass="140973">MSSTESGQNSSSDYLIERGTLENSNIPQGHNTNTSLKKITTPHLLNPFLDSIFNSSNPRKEPIKSILTTLSRSHNDFAILVPPTAILRTHYDPSSEYSSTKTRLHESCYFDDAFLRSHIVRTSQPYSSKSAFSKQQSVIYNTLNGKQVLIKNGIVFPGKGFGKSLSLKILKLDYFYSQASYFPLGSRFMLIYVDNSVIGSFIPEVERINIWNWNLQSQSIPTDSQSKTEMNPKESLEIPKRNTADSITFENLLRSFPLLSKAVSDKFYRLFHHNNYQFQILRVNNIKELSQIEKEFNQILEDSFKIISKSVDEDTPNSEATFDLINNILKSYPGLDFNKIIHEYVELNLYDKIWSHLIFQFNDSRKVLTSEIYEELSHLSLNQLDISVEKPWYVNELYKRVSHSIKEFKKLDDTAVVNSQGKTKILVKSIQILSHTSGDGLLVDADTLIGLLIMVIIHSKIDSLEAHIYYIKHFNSINVHDDGYLSYILSNVDAVLLHLSSINDNNKQLQTFSTSNEVFWNYIRKGNYTEIEKLLTEIEGNVLPNNHFLKSRNIDGESCLMMAIKSKNFLIYKLLIDFNLCWFSIDDILFDVNTTTNQSLLMVSIVEECPEIAQDLIEIIAGSCTKEEIIAYYNLPDNLGRTVGHYLHHSIDLVEIVGPYLDWELKDLNSHTPLFSLCRCYDHVNYSDLVERAFSCINNKYGIGPKHLINLNKHIDKNGNTLLHVIQRQIASTGILSNSNNIIDINQFNNKNLTPLALYVKYNRYENLVQLLKDSRIEFTKEDQLHFLNVFDYSSGLFRSLSGKNVAPSIDIEKLLVDYIIDEKYGESAPHKLVVLTGKYDPTHKDWIIFFRERIESEPVSPEDINYTSFHESIEYIAQNMYLMKLRFPLSVIPSKDSFFQNFPAGQIVFPSFNKFRVNRIVEDLNIMFLCLNYHPKYKQETNIWEMFSKAGAQKSTLELIKDIKTDADDMKAKIGEVKLDMLKIQEIEFFLNFSMNDLLKFQLIIDKFNRAISLMDWKTSDCRILSDILLHSALLNSNNEAIDHTTLHDSGSDSAYGELLKYTSTLDIFVTELNANVKRCIDKIDSWKQLHGQIHEYNSELRKYENITGERGLNERPHTNEDSSISSFFNFSSLIESKHTRYKKLVLQNSEEIKKIMSLNVQLKMEHETLAAEISSFLKYKSDFLALSLKIFTKRSIRIAFQRQSELQKSLYQIETLGKW</sequence>
<comment type="similarity">
    <text evidence="1">Belongs to the UPF0507 family.</text>
</comment>
<dbReference type="PANTHER" id="PTHR24170:SF1">
    <property type="entry name" value="DOMAIN PROTEIN, PUTATIVE (AFU_ORTHOLOGUE AFUA_1G09870)-RELATED"/>
    <property type="match status" value="1"/>
</dbReference>
<dbReference type="Gene3D" id="1.25.40.20">
    <property type="entry name" value="Ankyrin repeat-containing domain"/>
    <property type="match status" value="1"/>
</dbReference>
<protein>
    <recommendedName>
        <fullName evidence="2">VPS9 domain-containing protein</fullName>
    </recommendedName>
</protein>
<gene>
    <name evidence="3" type="ORF">CAAN4_D09450</name>
</gene>
<feature type="domain" description="VPS9" evidence="2">
    <location>
        <begin position="363"/>
        <end position="508"/>
    </location>
</feature>
<evidence type="ECO:0000313" key="3">
    <source>
        <dbReference type="EMBL" id="CAK7904447.1"/>
    </source>
</evidence>
<evidence type="ECO:0000313" key="4">
    <source>
        <dbReference type="Proteomes" id="UP001497600"/>
    </source>
</evidence>
<dbReference type="InterPro" id="IPR037191">
    <property type="entry name" value="VPS9_dom_sf"/>
</dbReference>
<dbReference type="PROSITE" id="PS51205">
    <property type="entry name" value="VPS9"/>
    <property type="match status" value="1"/>
</dbReference>